<evidence type="ECO:0000256" key="5">
    <source>
        <dbReference type="ARBA" id="ARBA00023136"/>
    </source>
</evidence>
<feature type="transmembrane region" description="Helical" evidence="6">
    <location>
        <begin position="258"/>
        <end position="277"/>
    </location>
</feature>
<feature type="transmembrane region" description="Helical" evidence="6">
    <location>
        <begin position="224"/>
        <end position="246"/>
    </location>
</feature>
<comment type="caution">
    <text evidence="8">The sequence shown here is derived from an EMBL/GenBank/DDBJ whole genome shotgun (WGS) entry which is preliminary data.</text>
</comment>
<feature type="transmembrane region" description="Helical" evidence="6">
    <location>
        <begin position="51"/>
        <end position="72"/>
    </location>
</feature>
<evidence type="ECO:0000256" key="6">
    <source>
        <dbReference type="SAM" id="Phobius"/>
    </source>
</evidence>
<dbReference type="Pfam" id="PF07690">
    <property type="entry name" value="MFS_1"/>
    <property type="match status" value="1"/>
</dbReference>
<reference evidence="9" key="1">
    <citation type="journal article" date="2019" name="Int. J. Syst. Evol. Microbiol.">
        <title>The Global Catalogue of Microorganisms (GCM) 10K type strain sequencing project: providing services to taxonomists for standard genome sequencing and annotation.</title>
        <authorList>
            <consortium name="The Broad Institute Genomics Platform"/>
            <consortium name="The Broad Institute Genome Sequencing Center for Infectious Disease"/>
            <person name="Wu L."/>
            <person name="Ma J."/>
        </authorList>
    </citation>
    <scope>NUCLEOTIDE SEQUENCE [LARGE SCALE GENOMIC DNA]</scope>
    <source>
        <strain evidence="9">CGMCC 4.7676</strain>
    </source>
</reference>
<feature type="transmembrane region" description="Helical" evidence="6">
    <location>
        <begin position="311"/>
        <end position="333"/>
    </location>
</feature>
<comment type="subcellular location">
    <subcellularLocation>
        <location evidence="1">Cell membrane</location>
        <topology evidence="1">Multi-pass membrane protein</topology>
    </subcellularLocation>
</comment>
<keyword evidence="3 6" id="KW-0812">Transmembrane</keyword>
<keyword evidence="4 6" id="KW-1133">Transmembrane helix</keyword>
<feature type="domain" description="Major facilitator superfamily (MFS) profile" evidence="7">
    <location>
        <begin position="224"/>
        <end position="409"/>
    </location>
</feature>
<sequence>MSQMSATATAREPRALSAVRWCAGVAALGDGTFRSASPLLAAALDPDPRAVALVAMGTAAGWLTGPWCGALIDRFPRRRILFWANVVRGAAVGVLLALVATGHASIVVLTAIAFLITTGNVLSDAAAQALLPSLVGTAVAELGPQNGKLAMAETTGRSLLGLPLGSAAFALGRLVPVATHFLAFAGAAALATSLPREPAPANRPGSLRAEILGGLTYLVRNRPLVAMCGLVAAFNFADNVAMSMFVLYAAQRLGASPIAYGLLLTALAVGSVAGGWLGGRIAARVRWPWVQLAAILAQGAAWAVVAGTTSAWIAAPALLLMGMSSIVATVSVVSVRQATVPNHLLGRVIAGFRVLGNGAALLGALLGGVLAAGLGVAVVPWFTVGLFGAVALPVGGYLAWRRLRSGLDF</sequence>
<name>A0ABV7PEU2_9PSEU</name>
<keyword evidence="2" id="KW-1003">Cell membrane</keyword>
<evidence type="ECO:0000256" key="3">
    <source>
        <dbReference type="ARBA" id="ARBA00022692"/>
    </source>
</evidence>
<evidence type="ECO:0000256" key="4">
    <source>
        <dbReference type="ARBA" id="ARBA00022989"/>
    </source>
</evidence>
<dbReference type="InterPro" id="IPR036259">
    <property type="entry name" value="MFS_trans_sf"/>
</dbReference>
<evidence type="ECO:0000259" key="7">
    <source>
        <dbReference type="PROSITE" id="PS50850"/>
    </source>
</evidence>
<evidence type="ECO:0000256" key="1">
    <source>
        <dbReference type="ARBA" id="ARBA00004651"/>
    </source>
</evidence>
<feature type="transmembrane region" description="Helical" evidence="6">
    <location>
        <begin position="289"/>
        <end position="305"/>
    </location>
</feature>
<evidence type="ECO:0000313" key="9">
    <source>
        <dbReference type="Proteomes" id="UP001595645"/>
    </source>
</evidence>
<dbReference type="InterPro" id="IPR011701">
    <property type="entry name" value="MFS"/>
</dbReference>
<dbReference type="RefSeq" id="WP_378247076.1">
    <property type="nucleotide sequence ID" value="NZ_JBHRWK010000112.1"/>
</dbReference>
<organism evidence="8 9">
    <name type="scientific">Amycolatopsis speibonae</name>
    <dbReference type="NCBI Taxonomy" id="1450224"/>
    <lineage>
        <taxon>Bacteria</taxon>
        <taxon>Bacillati</taxon>
        <taxon>Actinomycetota</taxon>
        <taxon>Actinomycetes</taxon>
        <taxon>Pseudonocardiales</taxon>
        <taxon>Pseudonocardiaceae</taxon>
        <taxon>Amycolatopsis</taxon>
    </lineage>
</organism>
<dbReference type="CDD" id="cd06173">
    <property type="entry name" value="MFS_MefA_like"/>
    <property type="match status" value="1"/>
</dbReference>
<feature type="transmembrane region" description="Helical" evidence="6">
    <location>
        <begin position="354"/>
        <end position="375"/>
    </location>
</feature>
<protein>
    <submittedName>
        <fullName evidence="8">MFS transporter</fullName>
    </submittedName>
</protein>
<feature type="transmembrane region" description="Helical" evidence="6">
    <location>
        <begin position="381"/>
        <end position="400"/>
    </location>
</feature>
<dbReference type="PANTHER" id="PTHR23513:SF6">
    <property type="entry name" value="MAJOR FACILITATOR SUPERFAMILY ASSOCIATED DOMAIN-CONTAINING PROTEIN"/>
    <property type="match status" value="1"/>
</dbReference>
<dbReference type="PROSITE" id="PS50850">
    <property type="entry name" value="MFS"/>
    <property type="match status" value="1"/>
</dbReference>
<dbReference type="SUPFAM" id="SSF103473">
    <property type="entry name" value="MFS general substrate transporter"/>
    <property type="match status" value="1"/>
</dbReference>
<keyword evidence="9" id="KW-1185">Reference proteome</keyword>
<dbReference type="Gene3D" id="1.20.1250.20">
    <property type="entry name" value="MFS general substrate transporter like domains"/>
    <property type="match status" value="1"/>
</dbReference>
<gene>
    <name evidence="8" type="ORF">ACFOSH_42090</name>
</gene>
<proteinExistence type="predicted"/>
<dbReference type="EMBL" id="JBHRWK010000112">
    <property type="protein sequence ID" value="MFC3456061.1"/>
    <property type="molecule type" value="Genomic_DNA"/>
</dbReference>
<feature type="transmembrane region" description="Helical" evidence="6">
    <location>
        <begin position="92"/>
        <end position="116"/>
    </location>
</feature>
<evidence type="ECO:0000313" key="8">
    <source>
        <dbReference type="EMBL" id="MFC3456061.1"/>
    </source>
</evidence>
<dbReference type="Proteomes" id="UP001595645">
    <property type="component" value="Unassembled WGS sequence"/>
</dbReference>
<feature type="transmembrane region" description="Helical" evidence="6">
    <location>
        <begin position="167"/>
        <end position="191"/>
    </location>
</feature>
<dbReference type="InterPro" id="IPR020846">
    <property type="entry name" value="MFS_dom"/>
</dbReference>
<accession>A0ABV7PEU2</accession>
<keyword evidence="5 6" id="KW-0472">Membrane</keyword>
<dbReference type="PANTHER" id="PTHR23513">
    <property type="entry name" value="INTEGRAL MEMBRANE EFFLUX PROTEIN-RELATED"/>
    <property type="match status" value="1"/>
</dbReference>
<evidence type="ECO:0000256" key="2">
    <source>
        <dbReference type="ARBA" id="ARBA00022475"/>
    </source>
</evidence>